<sequence length="102" mass="10871">MSTETIGQLAGGSSMSRELTKPEAKAYASSYILLSLLQRMDQKEPGLIDELLAGAKGDFAASQANADLPPAVPQIFEETIAFLERAAAYKLNEKAQPDGESP</sequence>
<accession>A0ABS2KD03</accession>
<comment type="caution">
    <text evidence="1">The sequence shown here is derived from an EMBL/GenBank/DDBJ whole genome shotgun (WGS) entry which is preliminary data.</text>
</comment>
<organism evidence="1 2">
    <name type="scientific">Dyella mobilis</name>
    <dbReference type="NCBI Taxonomy" id="1849582"/>
    <lineage>
        <taxon>Bacteria</taxon>
        <taxon>Pseudomonadati</taxon>
        <taxon>Pseudomonadota</taxon>
        <taxon>Gammaproteobacteria</taxon>
        <taxon>Lysobacterales</taxon>
        <taxon>Rhodanobacteraceae</taxon>
        <taxon>Dyella</taxon>
    </lineage>
</organism>
<proteinExistence type="predicted"/>
<dbReference type="RefSeq" id="WP_204630667.1">
    <property type="nucleotide sequence ID" value="NZ_BSOC01000007.1"/>
</dbReference>
<protein>
    <submittedName>
        <fullName evidence="1">Uncharacterized protein</fullName>
    </submittedName>
</protein>
<keyword evidence="2" id="KW-1185">Reference proteome</keyword>
<reference evidence="1" key="1">
    <citation type="submission" date="2020-10" db="EMBL/GenBank/DDBJ databases">
        <title>Phylogeny of dyella-like bacteria.</title>
        <authorList>
            <person name="Fu J."/>
        </authorList>
    </citation>
    <scope>NUCLEOTIDE SEQUENCE</scope>
    <source>
        <strain evidence="1">DHON07</strain>
    </source>
</reference>
<name>A0ABS2KD03_9GAMM</name>
<evidence type="ECO:0000313" key="1">
    <source>
        <dbReference type="EMBL" id="MBM7129056.1"/>
    </source>
</evidence>
<dbReference type="EMBL" id="JADIKF010000036">
    <property type="protein sequence ID" value="MBM7129056.1"/>
    <property type="molecule type" value="Genomic_DNA"/>
</dbReference>
<dbReference type="Proteomes" id="UP001430193">
    <property type="component" value="Unassembled WGS sequence"/>
</dbReference>
<gene>
    <name evidence="1" type="ORF">ISS99_05940</name>
</gene>
<evidence type="ECO:0000313" key="2">
    <source>
        <dbReference type="Proteomes" id="UP001430193"/>
    </source>
</evidence>